<dbReference type="EMBL" id="JABFAF010264007">
    <property type="protein sequence ID" value="MBA0876201.1"/>
    <property type="molecule type" value="Genomic_DNA"/>
</dbReference>
<reference evidence="1 2" key="1">
    <citation type="journal article" date="2019" name="Genome Biol. Evol.">
        <title>Insights into the evolution of the New World diploid cottons (Gossypium, subgenus Houzingenia) based on genome sequencing.</title>
        <authorList>
            <person name="Grover C.E."/>
            <person name="Arick M.A. 2nd"/>
            <person name="Thrash A."/>
            <person name="Conover J.L."/>
            <person name="Sanders W.S."/>
            <person name="Peterson D.G."/>
            <person name="Frelichowski J.E."/>
            <person name="Scheffler J.A."/>
            <person name="Scheffler B.E."/>
            <person name="Wendel J.F."/>
        </authorList>
    </citation>
    <scope>NUCLEOTIDE SEQUENCE [LARGE SCALE GENOMIC DNA]</scope>
    <source>
        <strain evidence="1">1</strain>
        <tissue evidence="1">Leaf</tissue>
    </source>
</reference>
<gene>
    <name evidence="1" type="ORF">Goshw_024333</name>
</gene>
<evidence type="ECO:0000313" key="1">
    <source>
        <dbReference type="EMBL" id="MBA0876201.1"/>
    </source>
</evidence>
<dbReference type="AlphaFoldDB" id="A0A7J9MYV1"/>
<comment type="caution">
    <text evidence="1">The sequence shown here is derived from an EMBL/GenBank/DDBJ whole genome shotgun (WGS) entry which is preliminary data.</text>
</comment>
<dbReference type="OrthoDB" id="10501997at2759"/>
<proteinExistence type="predicted"/>
<organism evidence="1 2">
    <name type="scientific">Gossypium schwendimanii</name>
    <name type="common">Cotton</name>
    <dbReference type="NCBI Taxonomy" id="34291"/>
    <lineage>
        <taxon>Eukaryota</taxon>
        <taxon>Viridiplantae</taxon>
        <taxon>Streptophyta</taxon>
        <taxon>Embryophyta</taxon>
        <taxon>Tracheophyta</taxon>
        <taxon>Spermatophyta</taxon>
        <taxon>Magnoliopsida</taxon>
        <taxon>eudicotyledons</taxon>
        <taxon>Gunneridae</taxon>
        <taxon>Pentapetalae</taxon>
        <taxon>rosids</taxon>
        <taxon>malvids</taxon>
        <taxon>Malvales</taxon>
        <taxon>Malvaceae</taxon>
        <taxon>Malvoideae</taxon>
        <taxon>Gossypium</taxon>
    </lineage>
</organism>
<protein>
    <submittedName>
        <fullName evidence="1">Uncharacterized protein</fullName>
    </submittedName>
</protein>
<name>A0A7J9MYV1_GOSSC</name>
<sequence>MDTLTHKNNVIEAMVQALKIETEELKRKFILCKTTMCNWVLVVTPKHNIDVLKPKKFKWSRTARDIDNFL</sequence>
<evidence type="ECO:0000313" key="2">
    <source>
        <dbReference type="Proteomes" id="UP000593576"/>
    </source>
</evidence>
<dbReference type="Proteomes" id="UP000593576">
    <property type="component" value="Unassembled WGS sequence"/>
</dbReference>
<keyword evidence="2" id="KW-1185">Reference proteome</keyword>
<accession>A0A7J9MYV1</accession>